<evidence type="ECO:0000256" key="7">
    <source>
        <dbReference type="ARBA" id="ARBA00022692"/>
    </source>
</evidence>
<evidence type="ECO:0000256" key="3">
    <source>
        <dbReference type="ARBA" id="ARBA00022448"/>
    </source>
</evidence>
<keyword evidence="11 12" id="KW-0472">Membrane</keyword>
<feature type="transmembrane region" description="Helical" evidence="12">
    <location>
        <begin position="353"/>
        <end position="374"/>
    </location>
</feature>
<feature type="transmembrane region" description="Helical" evidence="12">
    <location>
        <begin position="116"/>
        <end position="138"/>
    </location>
</feature>
<keyword evidence="8 12" id="KW-0106">Calcium</keyword>
<comment type="caution">
    <text evidence="12">Lacks conserved residue(s) required for the propagation of feature annotation.</text>
</comment>
<evidence type="ECO:0000256" key="9">
    <source>
        <dbReference type="ARBA" id="ARBA00022989"/>
    </source>
</evidence>
<name>A0AAN7ICI3_QUERU</name>
<protein>
    <recommendedName>
        <fullName evidence="12">Vacuolar cation/proton exchanger</fullName>
    </recommendedName>
</protein>
<feature type="transmembrane region" description="Helical" evidence="12">
    <location>
        <begin position="85"/>
        <end position="104"/>
    </location>
</feature>
<dbReference type="InterPro" id="IPR004798">
    <property type="entry name" value="CAX-like"/>
</dbReference>
<feature type="domain" description="Sodium/calcium exchanger membrane region" evidence="14">
    <location>
        <begin position="84"/>
        <end position="240"/>
    </location>
</feature>
<comment type="subcellular location">
    <subcellularLocation>
        <location evidence="1">Vacuole membrane</location>
        <topology evidence="1">Multi-pass membrane protein</topology>
    </subcellularLocation>
</comment>
<dbReference type="Proteomes" id="UP001324115">
    <property type="component" value="Unassembled WGS sequence"/>
</dbReference>
<evidence type="ECO:0000256" key="13">
    <source>
        <dbReference type="SAM" id="MobiDB-lite"/>
    </source>
</evidence>
<feature type="transmembrane region" description="Helical" evidence="12">
    <location>
        <begin position="275"/>
        <end position="293"/>
    </location>
</feature>
<evidence type="ECO:0000256" key="12">
    <source>
        <dbReference type="RuleBase" id="RU365028"/>
    </source>
</evidence>
<keyword evidence="9 12" id="KW-1133">Transmembrane helix</keyword>
<feature type="transmembrane region" description="Helical" evidence="12">
    <location>
        <begin position="305"/>
        <end position="332"/>
    </location>
</feature>
<sequence>MEGGEEDQQSPIQRSFSSPGDQEELVERTAESGASSGGSRVSSVVTLIYVVYKSIRTVVFSNKLNLLLPFGPAAILVQELTDQSAWVFFLSLVGIAPLAERLGYATEQLAFYTGPTVGGLLNATFGNATEIIISIFALKSGLIRIVQLSLLGAILSDLLLVLGCAFFCGGLVLQKEQLFNKAIAVINSGLLLVAVMGLLLPTVLHYTHTEVYFGKSELALSRFSSCIMLVTYAAYLYFQLKSQRNLYVPLNEEGIQIEEGVDDDEAPQISKWESIIWLLVITTCVSILSEYLVDTIEGTSIALNIPLSFISVVLLPLVGNAVDHASAITFAMKDKLIPFSVVLGWIMGQAMDLNFQLFETTTLVVSVLVVSLMLQEGTSHYFKGLILLLCYLIVAASFFVHDSSAGGHASNVVCLIWKYEFLVISGIFGTYGSHWDW</sequence>
<dbReference type="InterPro" id="IPR004713">
    <property type="entry name" value="CaH_exchang"/>
</dbReference>
<comment type="similarity">
    <text evidence="2">Belongs to the Ca(2+):cation antiporter (CaCA) (TC 2.A.19) family. Cation/proton exchanger (CAX) subfamily.</text>
</comment>
<evidence type="ECO:0000259" key="14">
    <source>
        <dbReference type="Pfam" id="PF01699"/>
    </source>
</evidence>
<gene>
    <name evidence="15" type="ORF">RGQ29_026454</name>
</gene>
<feature type="transmembrane region" description="Helical" evidence="12">
    <location>
        <begin position="150"/>
        <end position="173"/>
    </location>
</feature>
<comment type="caution">
    <text evidence="15">The sequence shown here is derived from an EMBL/GenBank/DDBJ whole genome shotgun (WGS) entry which is preliminary data.</text>
</comment>
<dbReference type="InterPro" id="IPR004837">
    <property type="entry name" value="NaCa_Exmemb"/>
</dbReference>
<dbReference type="FunFam" id="1.20.1420.30:FF:000012">
    <property type="entry name" value="Vacuolar cation/proton exchanger"/>
    <property type="match status" value="1"/>
</dbReference>
<keyword evidence="5 12" id="KW-0926">Vacuole</keyword>
<keyword evidence="10 12" id="KW-0406">Ion transport</keyword>
<dbReference type="GO" id="GO:0015369">
    <property type="term" value="F:calcium:proton antiporter activity"/>
    <property type="evidence" value="ECO:0007669"/>
    <property type="project" value="UniProtKB-UniRule"/>
</dbReference>
<evidence type="ECO:0000256" key="5">
    <source>
        <dbReference type="ARBA" id="ARBA00022554"/>
    </source>
</evidence>
<keyword evidence="6 12" id="KW-0109">Calcium transport</keyword>
<dbReference type="NCBIfam" id="TIGR00378">
    <property type="entry name" value="cax"/>
    <property type="match status" value="1"/>
</dbReference>
<comment type="function">
    <text evidence="12">Vacuolar cation/proton exchanger (CAX). Translocates Ca(2+) and other metal ions into vacuoles using the proton gradient formed by H(+)-ATPase and H(+)-pyrophosphatase.</text>
</comment>
<feature type="compositionally biased region" description="Polar residues" evidence="13">
    <location>
        <begin position="9"/>
        <end position="20"/>
    </location>
</feature>
<evidence type="ECO:0000256" key="6">
    <source>
        <dbReference type="ARBA" id="ARBA00022568"/>
    </source>
</evidence>
<feature type="domain" description="Sodium/calcium exchanger membrane region" evidence="14">
    <location>
        <begin position="274"/>
        <end position="350"/>
    </location>
</feature>
<keyword evidence="16" id="KW-1185">Reference proteome</keyword>
<keyword evidence="7 12" id="KW-0812">Transmembrane</keyword>
<dbReference type="PANTHER" id="PTHR31503">
    <property type="entry name" value="VACUOLAR CALCIUM ION TRANSPORTER"/>
    <property type="match status" value="1"/>
</dbReference>
<feature type="region of interest" description="Disordered" evidence="13">
    <location>
        <begin position="1"/>
        <end position="39"/>
    </location>
</feature>
<dbReference type="GO" id="GO:0006874">
    <property type="term" value="P:intracellular calcium ion homeostasis"/>
    <property type="evidence" value="ECO:0007669"/>
    <property type="project" value="TreeGrafter"/>
</dbReference>
<dbReference type="Pfam" id="PF01699">
    <property type="entry name" value="Na_Ca_ex"/>
    <property type="match status" value="2"/>
</dbReference>
<evidence type="ECO:0000313" key="16">
    <source>
        <dbReference type="Proteomes" id="UP001324115"/>
    </source>
</evidence>
<dbReference type="EMBL" id="JAXUIC010000008">
    <property type="protein sequence ID" value="KAK4575494.1"/>
    <property type="molecule type" value="Genomic_DNA"/>
</dbReference>
<evidence type="ECO:0000256" key="10">
    <source>
        <dbReference type="ARBA" id="ARBA00023065"/>
    </source>
</evidence>
<evidence type="ECO:0000256" key="2">
    <source>
        <dbReference type="ARBA" id="ARBA00008248"/>
    </source>
</evidence>
<keyword evidence="4 12" id="KW-0050">Antiport</keyword>
<reference evidence="15 16" key="1">
    <citation type="journal article" date="2023" name="G3 (Bethesda)">
        <title>A haplotype-resolved chromosome-scale genome for Quercus rubra L. provides insights into the genetics of adaptive traits for red oak species.</title>
        <authorList>
            <person name="Kapoor B."/>
            <person name="Jenkins J."/>
            <person name="Schmutz J."/>
            <person name="Zhebentyayeva T."/>
            <person name="Kuelheim C."/>
            <person name="Coggeshall M."/>
            <person name="Heim C."/>
            <person name="Lasky J.R."/>
            <person name="Leites L."/>
            <person name="Islam-Faridi N."/>
            <person name="Romero-Severson J."/>
            <person name="DeLeo V.L."/>
            <person name="Lucas S.M."/>
            <person name="Lazic D."/>
            <person name="Gailing O."/>
            <person name="Carlson J."/>
            <person name="Staton M."/>
        </authorList>
    </citation>
    <scope>NUCLEOTIDE SEQUENCE [LARGE SCALE GENOMIC DNA]</scope>
    <source>
        <strain evidence="15">Pseudo-F2</strain>
    </source>
</reference>
<dbReference type="AlphaFoldDB" id="A0AAN7ICI3"/>
<dbReference type="Gene3D" id="1.20.1420.30">
    <property type="entry name" value="NCX, central ion-binding region"/>
    <property type="match status" value="2"/>
</dbReference>
<accession>A0AAN7ICI3</accession>
<feature type="transmembrane region" description="Helical" evidence="12">
    <location>
        <begin position="185"/>
        <end position="207"/>
    </location>
</feature>
<evidence type="ECO:0000256" key="8">
    <source>
        <dbReference type="ARBA" id="ARBA00022837"/>
    </source>
</evidence>
<evidence type="ECO:0000256" key="4">
    <source>
        <dbReference type="ARBA" id="ARBA00022449"/>
    </source>
</evidence>
<dbReference type="GO" id="GO:0009705">
    <property type="term" value="C:plant-type vacuole membrane"/>
    <property type="evidence" value="ECO:0007669"/>
    <property type="project" value="TreeGrafter"/>
</dbReference>
<keyword evidence="3 12" id="KW-0813">Transport</keyword>
<feature type="transmembrane region" description="Helical" evidence="12">
    <location>
        <begin position="380"/>
        <end position="400"/>
    </location>
</feature>
<evidence type="ECO:0000313" key="15">
    <source>
        <dbReference type="EMBL" id="KAK4575494.1"/>
    </source>
</evidence>
<organism evidence="15 16">
    <name type="scientific">Quercus rubra</name>
    <name type="common">Northern red oak</name>
    <name type="synonym">Quercus borealis</name>
    <dbReference type="NCBI Taxonomy" id="3512"/>
    <lineage>
        <taxon>Eukaryota</taxon>
        <taxon>Viridiplantae</taxon>
        <taxon>Streptophyta</taxon>
        <taxon>Embryophyta</taxon>
        <taxon>Tracheophyta</taxon>
        <taxon>Spermatophyta</taxon>
        <taxon>Magnoliopsida</taxon>
        <taxon>eudicotyledons</taxon>
        <taxon>Gunneridae</taxon>
        <taxon>Pentapetalae</taxon>
        <taxon>rosids</taxon>
        <taxon>fabids</taxon>
        <taxon>Fagales</taxon>
        <taxon>Fagaceae</taxon>
        <taxon>Quercus</taxon>
    </lineage>
</organism>
<proteinExistence type="inferred from homology"/>
<evidence type="ECO:0000256" key="1">
    <source>
        <dbReference type="ARBA" id="ARBA00004128"/>
    </source>
</evidence>
<feature type="transmembrane region" description="Helical" evidence="12">
    <location>
        <begin position="219"/>
        <end position="238"/>
    </location>
</feature>
<dbReference type="PANTHER" id="PTHR31503:SF48">
    <property type="entry name" value="VACUOLAR CATION_PROTON EXCHANGER 2"/>
    <property type="match status" value="1"/>
</dbReference>
<evidence type="ECO:0000256" key="11">
    <source>
        <dbReference type="ARBA" id="ARBA00023136"/>
    </source>
</evidence>
<dbReference type="InterPro" id="IPR044880">
    <property type="entry name" value="NCX_ion-bd_dom_sf"/>
</dbReference>